<dbReference type="Pfam" id="PF00015">
    <property type="entry name" value="MCPsignal"/>
    <property type="match status" value="1"/>
</dbReference>
<keyword evidence="1 3" id="KW-0807">Transducer</keyword>
<dbReference type="InterPro" id="IPR003660">
    <property type="entry name" value="HAMP_dom"/>
</dbReference>
<name>A0A7W8G7X0_9SPIR</name>
<feature type="domain" description="HAMP" evidence="6">
    <location>
        <begin position="310"/>
        <end position="364"/>
    </location>
</feature>
<dbReference type="AlphaFoldDB" id="A0A7W8G7X0"/>
<sequence length="697" mass="75202">MKSPRKSLSFKIILTVFVGTVISNLIIGIVVSLNSSKSLQQMMYEDLLHSVNAVAKEMRLNNERDVRMLQTLAADVNMRNPDVSLAEKARIARAVTSLDKDYIDVSVLDMNGQGVDKSSGEFFSAASEEYFTGAKNGSLVITDPSVDEKTNAVTMTYSYPVKDYSGRVINVLYCVVDGFKLSNLCMAHPMSKNRKPYVISAATKITLANEDHWKVGVEDVGAIEKQNQGTSLGDHLTLMLSGETGSDIYVDNGKKWMSVFERIPDTSWIAACSVPFSDFQERLDSLMTLIVIAFIVLTVISLSVVAFVIRLSIRPLRRLKSAITEISTGNADLTQRLEVNSKDEVGDVVSGFNVFVAKLHSIISQVKNSKSNLQNAGSNMSAVSQDTAASITEILANIEGVNKQIVNQSGSVDETAGAINEIASNIASLERMIENQVSQVSQASAAVEEMIGNISSVNQTVEKMAGSFEELEVNAQTGSAKQEDVNNKIEQIKTQSEMLQDANTVISAIAEQTNLLAMNAAIEAAHAGEAGKGFSVVADEIRKLSENSSEQSKTIGIQLGKIRASISDVVSASVDSSTAFQSVADKIKDTDQLVRQIRAAMQEQQAGSQQIGDALHAMNDSTSEVRTASAEMSEGNKQILHEVQKLQNATLKIKDSVGEMGIGARKINETGAALSEISGVMNDSISKIGNEIDLFRV</sequence>
<dbReference type="Gene3D" id="1.10.287.950">
    <property type="entry name" value="Methyl-accepting chemotaxis protein"/>
    <property type="match status" value="1"/>
</dbReference>
<dbReference type="PROSITE" id="PS50111">
    <property type="entry name" value="CHEMOTAXIS_TRANSDUC_2"/>
    <property type="match status" value="1"/>
</dbReference>
<reference evidence="7 8" key="1">
    <citation type="submission" date="2020-08" db="EMBL/GenBank/DDBJ databases">
        <title>Genomic Encyclopedia of Type Strains, Phase IV (KMG-IV): sequencing the most valuable type-strain genomes for metagenomic binning, comparative biology and taxonomic classification.</title>
        <authorList>
            <person name="Goeker M."/>
        </authorList>
    </citation>
    <scope>NUCLEOTIDE SEQUENCE [LARGE SCALE GENOMIC DNA]</scope>
    <source>
        <strain evidence="7 8">DSM 103462</strain>
    </source>
</reference>
<evidence type="ECO:0000259" key="6">
    <source>
        <dbReference type="PROSITE" id="PS50885"/>
    </source>
</evidence>
<evidence type="ECO:0000256" key="4">
    <source>
        <dbReference type="SAM" id="Phobius"/>
    </source>
</evidence>
<dbReference type="Pfam" id="PF00672">
    <property type="entry name" value="HAMP"/>
    <property type="match status" value="1"/>
</dbReference>
<comment type="caution">
    <text evidence="7">The sequence shown here is derived from an EMBL/GenBank/DDBJ whole genome shotgun (WGS) entry which is preliminary data.</text>
</comment>
<evidence type="ECO:0000313" key="7">
    <source>
        <dbReference type="EMBL" id="MBB5225503.1"/>
    </source>
</evidence>
<organism evidence="7 8">
    <name type="scientific">Treponema ruminis</name>
    <dbReference type="NCBI Taxonomy" id="744515"/>
    <lineage>
        <taxon>Bacteria</taxon>
        <taxon>Pseudomonadati</taxon>
        <taxon>Spirochaetota</taxon>
        <taxon>Spirochaetia</taxon>
        <taxon>Spirochaetales</taxon>
        <taxon>Treponemataceae</taxon>
        <taxon>Treponema</taxon>
    </lineage>
</organism>
<accession>A0A7W8G7X0</accession>
<evidence type="ECO:0000256" key="3">
    <source>
        <dbReference type="PROSITE-ProRule" id="PRU00284"/>
    </source>
</evidence>
<proteinExistence type="inferred from homology"/>
<evidence type="ECO:0000256" key="1">
    <source>
        <dbReference type="ARBA" id="ARBA00023224"/>
    </source>
</evidence>
<dbReference type="PANTHER" id="PTHR32089">
    <property type="entry name" value="METHYL-ACCEPTING CHEMOTAXIS PROTEIN MCPB"/>
    <property type="match status" value="1"/>
</dbReference>
<keyword evidence="4" id="KW-0472">Membrane</keyword>
<comment type="similarity">
    <text evidence="2">Belongs to the methyl-accepting chemotaxis (MCP) protein family.</text>
</comment>
<gene>
    <name evidence="7" type="ORF">HNP76_000847</name>
</gene>
<feature type="transmembrane region" description="Helical" evidence="4">
    <location>
        <begin position="12"/>
        <end position="33"/>
    </location>
</feature>
<dbReference type="PANTHER" id="PTHR32089:SF112">
    <property type="entry name" value="LYSOZYME-LIKE PROTEIN-RELATED"/>
    <property type="match status" value="1"/>
</dbReference>
<keyword evidence="4" id="KW-0812">Transmembrane</keyword>
<dbReference type="EMBL" id="JACHFQ010000002">
    <property type="protein sequence ID" value="MBB5225503.1"/>
    <property type="molecule type" value="Genomic_DNA"/>
</dbReference>
<dbReference type="GO" id="GO:0016020">
    <property type="term" value="C:membrane"/>
    <property type="evidence" value="ECO:0007669"/>
    <property type="project" value="InterPro"/>
</dbReference>
<dbReference type="SUPFAM" id="SSF58104">
    <property type="entry name" value="Methyl-accepting chemotaxis protein (MCP) signaling domain"/>
    <property type="match status" value="1"/>
</dbReference>
<feature type="transmembrane region" description="Helical" evidence="4">
    <location>
        <begin position="286"/>
        <end position="309"/>
    </location>
</feature>
<dbReference type="SMART" id="SM00283">
    <property type="entry name" value="MA"/>
    <property type="match status" value="1"/>
</dbReference>
<dbReference type="InterPro" id="IPR004089">
    <property type="entry name" value="MCPsignal_dom"/>
</dbReference>
<feature type="domain" description="Methyl-accepting transducer" evidence="5">
    <location>
        <begin position="411"/>
        <end position="633"/>
    </location>
</feature>
<dbReference type="CDD" id="cd18773">
    <property type="entry name" value="PDC1_HK_sensor"/>
    <property type="match status" value="1"/>
</dbReference>
<keyword evidence="8" id="KW-1185">Reference proteome</keyword>
<evidence type="ECO:0000313" key="8">
    <source>
        <dbReference type="Proteomes" id="UP000518887"/>
    </source>
</evidence>
<protein>
    <submittedName>
        <fullName evidence="7">Methyl-accepting chemotaxis protein</fullName>
    </submittedName>
</protein>
<dbReference type="SMART" id="SM00304">
    <property type="entry name" value="HAMP"/>
    <property type="match status" value="1"/>
</dbReference>
<dbReference type="Proteomes" id="UP000518887">
    <property type="component" value="Unassembled WGS sequence"/>
</dbReference>
<dbReference type="PROSITE" id="PS50885">
    <property type="entry name" value="HAMP"/>
    <property type="match status" value="1"/>
</dbReference>
<dbReference type="RefSeq" id="WP_246462709.1">
    <property type="nucleotide sequence ID" value="NZ_CP031518.1"/>
</dbReference>
<dbReference type="Gene3D" id="3.30.450.20">
    <property type="entry name" value="PAS domain"/>
    <property type="match status" value="1"/>
</dbReference>
<dbReference type="CDD" id="cd06225">
    <property type="entry name" value="HAMP"/>
    <property type="match status" value="1"/>
</dbReference>
<keyword evidence="4" id="KW-1133">Transmembrane helix</keyword>
<dbReference type="Gene3D" id="6.10.340.10">
    <property type="match status" value="1"/>
</dbReference>
<evidence type="ECO:0000256" key="2">
    <source>
        <dbReference type="ARBA" id="ARBA00029447"/>
    </source>
</evidence>
<dbReference type="GO" id="GO:0007165">
    <property type="term" value="P:signal transduction"/>
    <property type="evidence" value="ECO:0007669"/>
    <property type="project" value="UniProtKB-KW"/>
</dbReference>
<evidence type="ECO:0000259" key="5">
    <source>
        <dbReference type="PROSITE" id="PS50111"/>
    </source>
</evidence>